<evidence type="ECO:0000256" key="1">
    <source>
        <dbReference type="SAM" id="MobiDB-lite"/>
    </source>
</evidence>
<protein>
    <recommendedName>
        <fullName evidence="2">Rok N-terminal oligomerisation domain-containing protein</fullName>
    </recommendedName>
</protein>
<keyword evidence="4" id="KW-1185">Reference proteome</keyword>
<sequence>MFDERAAIHLRMQQIVQERERLQDEYKDLFTRLREMDQREDSQIPSPPVESVRQNNVATQEKQLEWENIDLGDQVDAEIDTKEYDERLNQLQDFLESEE</sequence>
<name>A0ABV6NNG4_9BACI</name>
<evidence type="ECO:0000313" key="4">
    <source>
        <dbReference type="Proteomes" id="UP001589833"/>
    </source>
</evidence>
<proteinExistence type="predicted"/>
<gene>
    <name evidence="3" type="ORF">ACFFH4_25975</name>
</gene>
<organism evidence="3 4">
    <name type="scientific">Halalkalibacter alkalisediminis</name>
    <dbReference type="NCBI Taxonomy" id="935616"/>
    <lineage>
        <taxon>Bacteria</taxon>
        <taxon>Bacillati</taxon>
        <taxon>Bacillota</taxon>
        <taxon>Bacilli</taxon>
        <taxon>Bacillales</taxon>
        <taxon>Bacillaceae</taxon>
        <taxon>Halalkalibacter</taxon>
    </lineage>
</organism>
<accession>A0ABV6NNG4</accession>
<feature type="domain" description="Rok N-terminal oligomerisation" evidence="2">
    <location>
        <begin position="1"/>
        <end position="37"/>
    </location>
</feature>
<feature type="region of interest" description="Disordered" evidence="1">
    <location>
        <begin position="37"/>
        <end position="57"/>
    </location>
</feature>
<dbReference type="Proteomes" id="UP001589833">
    <property type="component" value="Unassembled WGS sequence"/>
</dbReference>
<dbReference type="Pfam" id="PF26513">
    <property type="entry name" value="Rok_N"/>
    <property type="match status" value="1"/>
</dbReference>
<evidence type="ECO:0000313" key="3">
    <source>
        <dbReference type="EMBL" id="MFC0562291.1"/>
    </source>
</evidence>
<evidence type="ECO:0000259" key="2">
    <source>
        <dbReference type="Pfam" id="PF26513"/>
    </source>
</evidence>
<dbReference type="InterPro" id="IPR058971">
    <property type="entry name" value="Rok_N_oligomerisation"/>
</dbReference>
<dbReference type="EMBL" id="JBHLTR010000122">
    <property type="protein sequence ID" value="MFC0562291.1"/>
    <property type="molecule type" value="Genomic_DNA"/>
</dbReference>
<comment type="caution">
    <text evidence="3">The sequence shown here is derived from an EMBL/GenBank/DDBJ whole genome shotgun (WGS) entry which is preliminary data.</text>
</comment>
<reference evidence="3 4" key="1">
    <citation type="submission" date="2024-09" db="EMBL/GenBank/DDBJ databases">
        <authorList>
            <person name="Sun Q."/>
            <person name="Mori K."/>
        </authorList>
    </citation>
    <scope>NUCLEOTIDE SEQUENCE [LARGE SCALE GENOMIC DNA]</scope>
    <source>
        <strain evidence="3 4">NCAIM B.02301</strain>
    </source>
</reference>